<evidence type="ECO:0008006" key="4">
    <source>
        <dbReference type="Google" id="ProtNLM"/>
    </source>
</evidence>
<protein>
    <recommendedName>
        <fullName evidence="4">DUF4136 domain-containing protein</fullName>
    </recommendedName>
</protein>
<dbReference type="RefSeq" id="WP_104828585.1">
    <property type="nucleotide sequence ID" value="NZ_PJCH01000003.1"/>
</dbReference>
<dbReference type="NCBIfam" id="NF047637">
    <property type="entry name" value="lipo_CC0125"/>
    <property type="match status" value="1"/>
</dbReference>
<evidence type="ECO:0000313" key="3">
    <source>
        <dbReference type="Proteomes" id="UP000239504"/>
    </source>
</evidence>
<dbReference type="PROSITE" id="PS51257">
    <property type="entry name" value="PROKAR_LIPOPROTEIN"/>
    <property type="match status" value="1"/>
</dbReference>
<feature type="signal peptide" evidence="1">
    <location>
        <begin position="1"/>
        <end position="17"/>
    </location>
</feature>
<evidence type="ECO:0000313" key="2">
    <source>
        <dbReference type="EMBL" id="PQA88948.1"/>
    </source>
</evidence>
<organism evidence="2 3">
    <name type="scientific">Hyphococcus luteus</name>
    <dbReference type="NCBI Taxonomy" id="2058213"/>
    <lineage>
        <taxon>Bacteria</taxon>
        <taxon>Pseudomonadati</taxon>
        <taxon>Pseudomonadota</taxon>
        <taxon>Alphaproteobacteria</taxon>
        <taxon>Parvularculales</taxon>
        <taxon>Parvularculaceae</taxon>
        <taxon>Hyphococcus</taxon>
    </lineage>
</organism>
<keyword evidence="3" id="KW-1185">Reference proteome</keyword>
<evidence type="ECO:0000256" key="1">
    <source>
        <dbReference type="SAM" id="SignalP"/>
    </source>
</evidence>
<gene>
    <name evidence="2" type="ORF">CW354_03075</name>
</gene>
<dbReference type="AlphaFoldDB" id="A0A2S7K8Y7"/>
<dbReference type="EMBL" id="PJCH01000003">
    <property type="protein sequence ID" value="PQA88948.1"/>
    <property type="molecule type" value="Genomic_DNA"/>
</dbReference>
<sequence>MKHVLAFAAALSVVACAAVGPAAYGPADTKGFGYEETRIETDRYRITYGGSGDMPPEQVEDYARLRAAELALANGYDWFRVIGRDISGEQRGGVGIGAGVGGGSYGRSTGVGVGVGGDLGTVGGRDYFTVRLEVLMGEGEPPEDGDYFDARQVVDSIAPVAE</sequence>
<dbReference type="OrthoDB" id="7172943at2"/>
<comment type="caution">
    <text evidence="2">The sequence shown here is derived from an EMBL/GenBank/DDBJ whole genome shotgun (WGS) entry which is preliminary data.</text>
</comment>
<proteinExistence type="predicted"/>
<reference evidence="2 3" key="1">
    <citation type="submission" date="2017-12" db="EMBL/GenBank/DDBJ databases">
        <authorList>
            <person name="Hurst M.R.H."/>
        </authorList>
    </citation>
    <scope>NUCLEOTIDE SEQUENCE [LARGE SCALE GENOMIC DNA]</scope>
    <source>
        <strain evidence="2 3">SY-3-19</strain>
    </source>
</reference>
<dbReference type="Proteomes" id="UP000239504">
    <property type="component" value="Unassembled WGS sequence"/>
</dbReference>
<name>A0A2S7K8Y7_9PROT</name>
<feature type="chain" id="PRO_5015642436" description="DUF4136 domain-containing protein" evidence="1">
    <location>
        <begin position="18"/>
        <end position="162"/>
    </location>
</feature>
<keyword evidence="1" id="KW-0732">Signal</keyword>
<accession>A0A2S7K8Y7</accession>